<dbReference type="OrthoDB" id="1365973at2"/>
<evidence type="ECO:0000259" key="1">
    <source>
        <dbReference type="Pfam" id="PF19512"/>
    </source>
</evidence>
<dbReference type="Proteomes" id="UP000287527">
    <property type="component" value="Unassembled WGS sequence"/>
</dbReference>
<feature type="domain" description="DUF6046" evidence="1">
    <location>
        <begin position="80"/>
        <end position="194"/>
    </location>
</feature>
<proteinExistence type="predicted"/>
<dbReference type="InterPro" id="IPR046109">
    <property type="entry name" value="DUF6046"/>
</dbReference>
<comment type="caution">
    <text evidence="2">The sequence shown here is derived from an EMBL/GenBank/DDBJ whole genome shotgun (WGS) entry which is preliminary data.</text>
</comment>
<organism evidence="2 3">
    <name type="scientific">Flavobacterium cerinum</name>
    <dbReference type="NCBI Taxonomy" id="2502784"/>
    <lineage>
        <taxon>Bacteria</taxon>
        <taxon>Pseudomonadati</taxon>
        <taxon>Bacteroidota</taxon>
        <taxon>Flavobacteriia</taxon>
        <taxon>Flavobacteriales</taxon>
        <taxon>Flavobacteriaceae</taxon>
        <taxon>Flavobacterium</taxon>
    </lineage>
</organism>
<reference evidence="2 3" key="1">
    <citation type="submission" date="2019-01" db="EMBL/GenBank/DDBJ databases">
        <title>Flavobacterium sp. nov.,isolated from freshwater.</title>
        <authorList>
            <person name="Zhang R."/>
            <person name="Du Z.-J."/>
        </authorList>
    </citation>
    <scope>NUCLEOTIDE SEQUENCE [LARGE SCALE GENOMIC DNA]</scope>
    <source>
        <strain evidence="2 3">1E403</strain>
    </source>
</reference>
<evidence type="ECO:0000313" key="2">
    <source>
        <dbReference type="EMBL" id="RWX03361.1"/>
    </source>
</evidence>
<dbReference type="EMBL" id="SBII01000001">
    <property type="protein sequence ID" value="RWX03361.1"/>
    <property type="molecule type" value="Genomic_DNA"/>
</dbReference>
<protein>
    <recommendedName>
        <fullName evidence="1">DUF6046 domain-containing protein</fullName>
    </recommendedName>
</protein>
<name>A0A444HEI4_9FLAO</name>
<sequence length="204" mass="22974">MSTYNINMQELFRTAFHFNLYAATDAVGDKLLNDYGTIEVIPTNSPLVAMSKQGMPVWDYVRLLPKKIAGTGENFEGFDFPVETVVEAVLPKKVAETEIFGRDGTVEELMGLGDWQINIKGFIINYDSTDYPEDQVRALKRVCELKDVELAVEGTYLNMLDINYISIRNLNLPPSVGYGNMATFEIECRSKIPFIINRTDGVLL</sequence>
<keyword evidence="3" id="KW-1185">Reference proteome</keyword>
<accession>A0A444HEI4</accession>
<dbReference type="RefSeq" id="WP_128387917.1">
    <property type="nucleotide sequence ID" value="NZ_SBII01000001.1"/>
</dbReference>
<gene>
    <name evidence="2" type="ORF">EPI11_00080</name>
</gene>
<dbReference type="AlphaFoldDB" id="A0A444HEI4"/>
<dbReference type="Pfam" id="PF19512">
    <property type="entry name" value="DUF6046"/>
    <property type="match status" value="1"/>
</dbReference>
<evidence type="ECO:0000313" key="3">
    <source>
        <dbReference type="Proteomes" id="UP000287527"/>
    </source>
</evidence>